<accession>A0A8J3HA95</accession>
<dbReference type="SUPFAM" id="SSF56349">
    <property type="entry name" value="DNA breaking-rejoining enzymes"/>
    <property type="match status" value="1"/>
</dbReference>
<dbReference type="GO" id="GO:0006310">
    <property type="term" value="P:DNA recombination"/>
    <property type="evidence" value="ECO:0007669"/>
    <property type="project" value="UniProtKB-KW"/>
</dbReference>
<proteinExistence type="predicted"/>
<feature type="domain" description="Tyr recombinase" evidence="2">
    <location>
        <begin position="182"/>
        <end position="284"/>
    </location>
</feature>
<dbReference type="Proteomes" id="UP000611500">
    <property type="component" value="Unassembled WGS sequence"/>
</dbReference>
<dbReference type="GO" id="GO:0015074">
    <property type="term" value="P:DNA integration"/>
    <property type="evidence" value="ECO:0007669"/>
    <property type="project" value="InterPro"/>
</dbReference>
<dbReference type="InterPro" id="IPR002104">
    <property type="entry name" value="Integrase_catalytic"/>
</dbReference>
<comment type="caution">
    <text evidence="3">The sequence shown here is derived from an EMBL/GenBank/DDBJ whole genome shotgun (WGS) entry which is preliminary data.</text>
</comment>
<organism evidence="3 4">
    <name type="scientific">Pseudodonghicola xiamenensis</name>
    <dbReference type="NCBI Taxonomy" id="337702"/>
    <lineage>
        <taxon>Bacteria</taxon>
        <taxon>Pseudomonadati</taxon>
        <taxon>Pseudomonadota</taxon>
        <taxon>Alphaproteobacteria</taxon>
        <taxon>Rhodobacterales</taxon>
        <taxon>Paracoccaceae</taxon>
        <taxon>Pseudodonghicola</taxon>
    </lineage>
</organism>
<gene>
    <name evidence="3" type="ORF">GCM10010961_30030</name>
</gene>
<dbReference type="InterPro" id="IPR046668">
    <property type="entry name" value="DUF6538"/>
</dbReference>
<name>A0A8J3HA95_9RHOB</name>
<dbReference type="AlphaFoldDB" id="A0A8J3HA95"/>
<keyword evidence="4" id="KW-1185">Reference proteome</keyword>
<dbReference type="Pfam" id="PF20172">
    <property type="entry name" value="DUF6538"/>
    <property type="match status" value="1"/>
</dbReference>
<evidence type="ECO:0000313" key="3">
    <source>
        <dbReference type="EMBL" id="GHG95891.1"/>
    </source>
</evidence>
<evidence type="ECO:0000259" key="2">
    <source>
        <dbReference type="PROSITE" id="PS51898"/>
    </source>
</evidence>
<dbReference type="GO" id="GO:0003677">
    <property type="term" value="F:DNA binding"/>
    <property type="evidence" value="ECO:0007669"/>
    <property type="project" value="InterPro"/>
</dbReference>
<dbReference type="InterPro" id="IPR011010">
    <property type="entry name" value="DNA_brk_join_enz"/>
</dbReference>
<reference evidence="3" key="2">
    <citation type="submission" date="2020-09" db="EMBL/GenBank/DDBJ databases">
        <authorList>
            <person name="Sun Q."/>
            <person name="Zhou Y."/>
        </authorList>
    </citation>
    <scope>NUCLEOTIDE SEQUENCE</scope>
    <source>
        <strain evidence="3">CGMCC 1.7081</strain>
    </source>
</reference>
<dbReference type="InterPro" id="IPR013762">
    <property type="entry name" value="Integrase-like_cat_sf"/>
</dbReference>
<reference evidence="3" key="1">
    <citation type="journal article" date="2014" name="Int. J. Syst. Evol. Microbiol.">
        <title>Complete genome sequence of Corynebacterium casei LMG S-19264T (=DSM 44701T), isolated from a smear-ripened cheese.</title>
        <authorList>
            <consortium name="US DOE Joint Genome Institute (JGI-PGF)"/>
            <person name="Walter F."/>
            <person name="Albersmeier A."/>
            <person name="Kalinowski J."/>
            <person name="Ruckert C."/>
        </authorList>
    </citation>
    <scope>NUCLEOTIDE SEQUENCE</scope>
    <source>
        <strain evidence="3">CGMCC 1.7081</strain>
    </source>
</reference>
<evidence type="ECO:0000313" key="4">
    <source>
        <dbReference type="Proteomes" id="UP000611500"/>
    </source>
</evidence>
<sequence length="284" mass="31587">MAHKLQHTVQRGSSYYYNRRVPDRVADAFGLKVVRYNLGRDLERVAILSSGLTAKLDEVWSAERVMPLDVGRLVQSLEPSALDLLSCTDQYLSGKSIDEKPVRLAVGAFIEVAGNRDVQTYQRTEARLLVASLLARGNKTATVRRRVQSLHAVLEFGFLEQDLDKRNPFARLAISGENKDAKKRGVFTEDQLQDLYKACLTTNKDTRLILPILGETGARLAEIVGMRWADISLADGVARIVPHDLRRLKTKGSERVVPLVGAGLQAMKRLHDARQEICAEVGDA</sequence>
<dbReference type="Gene3D" id="1.10.443.10">
    <property type="entry name" value="Intergrase catalytic core"/>
    <property type="match status" value="1"/>
</dbReference>
<keyword evidence="1" id="KW-0233">DNA recombination</keyword>
<dbReference type="Pfam" id="PF00589">
    <property type="entry name" value="Phage_integrase"/>
    <property type="match status" value="1"/>
</dbReference>
<dbReference type="RefSeq" id="WP_161629397.1">
    <property type="nucleotide sequence ID" value="NZ_BNAP01000015.1"/>
</dbReference>
<dbReference type="EMBL" id="BNAP01000015">
    <property type="protein sequence ID" value="GHG95891.1"/>
    <property type="molecule type" value="Genomic_DNA"/>
</dbReference>
<dbReference type="PROSITE" id="PS51898">
    <property type="entry name" value="TYR_RECOMBINASE"/>
    <property type="match status" value="1"/>
</dbReference>
<protein>
    <recommendedName>
        <fullName evidence="2">Tyr recombinase domain-containing protein</fullName>
    </recommendedName>
</protein>
<evidence type="ECO:0000256" key="1">
    <source>
        <dbReference type="ARBA" id="ARBA00023172"/>
    </source>
</evidence>